<protein>
    <submittedName>
        <fullName evidence="5">Helix-turn-helix transcriptional regulator</fullName>
    </submittedName>
</protein>
<feature type="domain" description="HTH luxR-type" evidence="4">
    <location>
        <begin position="879"/>
        <end position="944"/>
    </location>
</feature>
<evidence type="ECO:0000313" key="5">
    <source>
        <dbReference type="EMBL" id="TGN65364.1"/>
    </source>
</evidence>
<evidence type="ECO:0000256" key="1">
    <source>
        <dbReference type="ARBA" id="ARBA00023015"/>
    </source>
</evidence>
<dbReference type="GO" id="GO:0003677">
    <property type="term" value="F:DNA binding"/>
    <property type="evidence" value="ECO:0007669"/>
    <property type="project" value="UniProtKB-KW"/>
</dbReference>
<dbReference type="PANTHER" id="PTHR44688">
    <property type="entry name" value="DNA-BINDING TRANSCRIPTIONAL ACTIVATOR DEVR_DOSR"/>
    <property type="match status" value="1"/>
</dbReference>
<dbReference type="PANTHER" id="PTHR44688:SF25">
    <property type="entry name" value="HTH LUXR-TYPE DOMAIN-CONTAINING PROTEIN"/>
    <property type="match status" value="1"/>
</dbReference>
<evidence type="ECO:0000256" key="3">
    <source>
        <dbReference type="ARBA" id="ARBA00023163"/>
    </source>
</evidence>
<dbReference type="SUPFAM" id="SSF48452">
    <property type="entry name" value="TPR-like"/>
    <property type="match status" value="1"/>
</dbReference>
<dbReference type="GO" id="GO:0006355">
    <property type="term" value="P:regulation of DNA-templated transcription"/>
    <property type="evidence" value="ECO:0007669"/>
    <property type="project" value="InterPro"/>
</dbReference>
<dbReference type="SUPFAM" id="SSF52540">
    <property type="entry name" value="P-loop containing nucleoside triphosphate hydrolases"/>
    <property type="match status" value="1"/>
</dbReference>
<dbReference type="SUPFAM" id="SSF46894">
    <property type="entry name" value="C-terminal effector domain of the bipartite response regulators"/>
    <property type="match status" value="1"/>
</dbReference>
<dbReference type="InterPro" id="IPR011990">
    <property type="entry name" value="TPR-like_helical_dom_sf"/>
</dbReference>
<comment type="caution">
    <text evidence="5">The sequence shown here is derived from an EMBL/GenBank/DDBJ whole genome shotgun (WGS) entry which is preliminary data.</text>
</comment>
<organism evidence="5 6">
    <name type="scientific">Nocardioides eburneiflavus</name>
    <dbReference type="NCBI Taxonomy" id="2518372"/>
    <lineage>
        <taxon>Bacteria</taxon>
        <taxon>Bacillati</taxon>
        <taxon>Actinomycetota</taxon>
        <taxon>Actinomycetes</taxon>
        <taxon>Propionibacteriales</taxon>
        <taxon>Nocardioidaceae</taxon>
        <taxon>Nocardioides</taxon>
    </lineage>
</organism>
<name>A0A4Z1C516_9ACTN</name>
<keyword evidence="1" id="KW-0805">Transcription regulation</keyword>
<dbReference type="InterPro" id="IPR036388">
    <property type="entry name" value="WH-like_DNA-bd_sf"/>
</dbReference>
<dbReference type="Gene3D" id="1.25.40.10">
    <property type="entry name" value="Tetratricopeptide repeat domain"/>
    <property type="match status" value="1"/>
</dbReference>
<dbReference type="OrthoDB" id="134985at2"/>
<dbReference type="Pfam" id="PF13191">
    <property type="entry name" value="AAA_16"/>
    <property type="match status" value="1"/>
</dbReference>
<dbReference type="Gene3D" id="3.40.50.300">
    <property type="entry name" value="P-loop containing nucleotide triphosphate hydrolases"/>
    <property type="match status" value="1"/>
</dbReference>
<reference evidence="5 6" key="1">
    <citation type="submission" date="2019-04" db="EMBL/GenBank/DDBJ databases">
        <title>Three New Species of Nocardioides, Nocardioides euryhalodurans sp. nov., Nocardioides seonyuensis sp. nov. and Nocardioides eburneoflavus sp. nov. Isolated from Soil.</title>
        <authorList>
            <person name="Roh S.G."/>
            <person name="Lee C."/>
            <person name="Kim M.-K."/>
            <person name="Kim S.B."/>
        </authorList>
    </citation>
    <scope>NUCLEOTIDE SEQUENCE [LARGE SCALE GENOMIC DNA]</scope>
    <source>
        <strain evidence="5 6">MMS17-SY213</strain>
    </source>
</reference>
<accession>A0A4Z1C516</accession>
<dbReference type="InterPro" id="IPR041617">
    <property type="entry name" value="TPR_MalT"/>
</dbReference>
<dbReference type="RefSeq" id="WP_135839861.1">
    <property type="nucleotide sequence ID" value="NZ_SRRO01000001.1"/>
</dbReference>
<proteinExistence type="predicted"/>
<dbReference type="Gene3D" id="1.10.10.10">
    <property type="entry name" value="Winged helix-like DNA-binding domain superfamily/Winged helix DNA-binding domain"/>
    <property type="match status" value="1"/>
</dbReference>
<keyword evidence="2" id="KW-0238">DNA-binding</keyword>
<dbReference type="AlphaFoldDB" id="A0A4Z1C516"/>
<dbReference type="Proteomes" id="UP000297496">
    <property type="component" value="Unassembled WGS sequence"/>
</dbReference>
<keyword evidence="3" id="KW-0804">Transcription</keyword>
<dbReference type="InterPro" id="IPR027417">
    <property type="entry name" value="P-loop_NTPase"/>
</dbReference>
<dbReference type="PRINTS" id="PR00038">
    <property type="entry name" value="HTHLUXR"/>
</dbReference>
<dbReference type="Pfam" id="PF00196">
    <property type="entry name" value="GerE"/>
    <property type="match status" value="1"/>
</dbReference>
<dbReference type="Pfam" id="PF17874">
    <property type="entry name" value="TPR_MalT"/>
    <property type="match status" value="1"/>
</dbReference>
<dbReference type="EMBL" id="SRRO01000001">
    <property type="protein sequence ID" value="TGN65364.1"/>
    <property type="molecule type" value="Genomic_DNA"/>
</dbReference>
<dbReference type="CDD" id="cd06170">
    <property type="entry name" value="LuxR_C_like"/>
    <property type="match status" value="1"/>
</dbReference>
<dbReference type="SMART" id="SM00421">
    <property type="entry name" value="HTH_LUXR"/>
    <property type="match status" value="1"/>
</dbReference>
<dbReference type="PROSITE" id="PS50043">
    <property type="entry name" value="HTH_LUXR_2"/>
    <property type="match status" value="1"/>
</dbReference>
<dbReference type="InterPro" id="IPR000792">
    <property type="entry name" value="Tscrpt_reg_LuxR_C"/>
</dbReference>
<dbReference type="Pfam" id="PF25873">
    <property type="entry name" value="WHD_MalT"/>
    <property type="match status" value="1"/>
</dbReference>
<keyword evidence="6" id="KW-1185">Reference proteome</keyword>
<dbReference type="InterPro" id="IPR041664">
    <property type="entry name" value="AAA_16"/>
</dbReference>
<evidence type="ECO:0000313" key="6">
    <source>
        <dbReference type="Proteomes" id="UP000297496"/>
    </source>
</evidence>
<dbReference type="InterPro" id="IPR059106">
    <property type="entry name" value="WHD_MalT"/>
</dbReference>
<sequence length="946" mass="102098">MATPVLATKLHAPALRERVVARARLTEALDTLVQPGQRLGLVSAPAGFGKTTLVSGWTAAVDQDPQRSIAVAWLSLDEADNDLNRWTAHLFAALERADMPIDSAVRVAGTGAIDVAAATGLLTALVNHIAHAVEVAAVEVTHRWLVVLDDYHVINSPDVHATVTYLLDHAPEQLRVLITTRSDPPLPLARLRSRAQLTELRANDLRFTAQEASDFLNEVMGLDLPPEDVEALDDRTEGWAAGLQLAGLSLRGRASRGDVSAFIEAFTGSNRFVVDYLADEVLAQQPAEVRDFLLRTSVLDRLTGSLCAAVTGQPDSGALLERLDRDNLFVVPLDDDRAWYRYHHLFADVLRARLLAGDPDAVNQLHRDASDWYAAHGSHEDAIRHAFAANDFNRAGRLVEAALFQTRQQRRDALLLTWMRALPEDVVRPNPVLSMCAGWAAMVAGDLQAVERHLDDADRALVAAAENPAVATAWVDTEDLRSAPAGVHMYRAALAQARGDSEGTAEHARAALTLAGPEHHFIRAGGAGFLGLAAWARGDIAEALPTFEQCIAELRAAGNHVDALDATIVLAGMWVTAGRPSQARAVCEQALVTATAHGEPYPRATADLHTWLADLALGRNDLAEAEDELGTAAALAERASITENQHRWPTVAAGLRAARGDYGQALQLLDDAARLYRAGFYPDLRPLAATKARVHLARGRLEAALAWVATSGVGLDDHPEFAREYAHLTLARVHLALHRTHQTRTPNAPTPGARNVDLDGVLALLDRLEAAATADARHGSALEVRLLQALTLHALGGEASAAKKLASAVAAVPEVDAFARLFLDEGDALVALLEQAPRLARSADADVLTSLRRRVLAQDAAGQDPERPATERRGSSAVPYVLADPLSEREVEVLRLLASELTGPEIARHLFISLNTLRTHTRRIYTKLDATNRAAAVRRGRELDLL</sequence>
<dbReference type="InterPro" id="IPR016032">
    <property type="entry name" value="Sig_transdc_resp-reg_C-effctor"/>
</dbReference>
<gene>
    <name evidence="5" type="ORF">EXE59_16395</name>
</gene>
<evidence type="ECO:0000259" key="4">
    <source>
        <dbReference type="PROSITE" id="PS50043"/>
    </source>
</evidence>
<evidence type="ECO:0000256" key="2">
    <source>
        <dbReference type="ARBA" id="ARBA00023125"/>
    </source>
</evidence>